<feature type="domain" description="Peptidase S11 D-alanyl-D-alanine carboxypeptidase A N-terminal" evidence="9">
    <location>
        <begin position="331"/>
        <end position="537"/>
    </location>
</feature>
<dbReference type="PANTHER" id="PTHR34978:SF3">
    <property type="entry name" value="SLR0241 PROTEIN"/>
    <property type="match status" value="1"/>
</dbReference>
<name>A0ABV8MS20_9NEIS</name>
<keyword evidence="3" id="KW-0378">Hydrolase</keyword>
<dbReference type="PRINTS" id="PR00725">
    <property type="entry name" value="DADACBPTASE1"/>
</dbReference>
<dbReference type="Gene3D" id="3.30.2010.10">
    <property type="entry name" value="Metalloproteases ('zincins'), catalytic domain"/>
    <property type="match status" value="1"/>
</dbReference>
<evidence type="ECO:0000259" key="10">
    <source>
        <dbReference type="Pfam" id="PF05569"/>
    </source>
</evidence>
<comment type="caution">
    <text evidence="11">The sequence shown here is derived from an EMBL/GenBank/DDBJ whole genome shotgun (WGS) entry which is preliminary data.</text>
</comment>
<dbReference type="InterPro" id="IPR012338">
    <property type="entry name" value="Beta-lactam/transpept-like"/>
</dbReference>
<keyword evidence="2" id="KW-0732">Signal</keyword>
<accession>A0ABV8MS20</accession>
<dbReference type="InterPro" id="IPR008756">
    <property type="entry name" value="Peptidase_M56"/>
</dbReference>
<feature type="transmembrane region" description="Helical" evidence="8">
    <location>
        <begin position="287"/>
        <end position="307"/>
    </location>
</feature>
<feature type="transmembrane region" description="Helical" evidence="8">
    <location>
        <begin position="43"/>
        <end position="62"/>
    </location>
</feature>
<dbReference type="Pfam" id="PF00768">
    <property type="entry name" value="Peptidase_S11"/>
    <property type="match status" value="1"/>
</dbReference>
<evidence type="ECO:0000313" key="11">
    <source>
        <dbReference type="EMBL" id="MFC4161028.1"/>
    </source>
</evidence>
<dbReference type="SUPFAM" id="SSF56601">
    <property type="entry name" value="beta-lactamase/transpeptidase-like"/>
    <property type="match status" value="1"/>
</dbReference>
<evidence type="ECO:0000256" key="8">
    <source>
        <dbReference type="SAM" id="Phobius"/>
    </source>
</evidence>
<feature type="transmembrane region" description="Helical" evidence="8">
    <location>
        <begin position="90"/>
        <end position="113"/>
    </location>
</feature>
<evidence type="ECO:0000256" key="3">
    <source>
        <dbReference type="ARBA" id="ARBA00022801"/>
    </source>
</evidence>
<feature type="transmembrane region" description="Helical" evidence="8">
    <location>
        <begin position="12"/>
        <end position="31"/>
    </location>
</feature>
<organism evidence="11 12">
    <name type="scientific">Chitinimonas lacunae</name>
    <dbReference type="NCBI Taxonomy" id="1963018"/>
    <lineage>
        <taxon>Bacteria</taxon>
        <taxon>Pseudomonadati</taxon>
        <taxon>Pseudomonadota</taxon>
        <taxon>Betaproteobacteria</taxon>
        <taxon>Neisseriales</taxon>
        <taxon>Chitinibacteraceae</taxon>
        <taxon>Chitinimonas</taxon>
    </lineage>
</organism>
<dbReference type="InterPro" id="IPR052173">
    <property type="entry name" value="Beta-lactam_resp_regulator"/>
</dbReference>
<keyword evidence="8" id="KW-1133">Transmembrane helix</keyword>
<keyword evidence="8" id="KW-0812">Transmembrane</keyword>
<dbReference type="InterPro" id="IPR001967">
    <property type="entry name" value="Peptidase_S11_N"/>
</dbReference>
<evidence type="ECO:0000256" key="7">
    <source>
        <dbReference type="RuleBase" id="RU004016"/>
    </source>
</evidence>
<dbReference type="InterPro" id="IPR018044">
    <property type="entry name" value="Peptidase_S11"/>
</dbReference>
<keyword evidence="5" id="KW-0573">Peptidoglycan synthesis</keyword>
<dbReference type="Gene3D" id="3.40.710.10">
    <property type="entry name" value="DD-peptidase/beta-lactamase superfamily"/>
    <property type="match status" value="1"/>
</dbReference>
<keyword evidence="8" id="KW-0472">Membrane</keyword>
<dbReference type="EMBL" id="JBHSBU010000001">
    <property type="protein sequence ID" value="MFC4161028.1"/>
    <property type="molecule type" value="Genomic_DNA"/>
</dbReference>
<evidence type="ECO:0000259" key="9">
    <source>
        <dbReference type="Pfam" id="PF00768"/>
    </source>
</evidence>
<keyword evidence="6" id="KW-0961">Cell wall biogenesis/degradation</keyword>
<evidence type="ECO:0000256" key="4">
    <source>
        <dbReference type="ARBA" id="ARBA00022960"/>
    </source>
</evidence>
<dbReference type="Pfam" id="PF05569">
    <property type="entry name" value="Peptidase_M56"/>
    <property type="match status" value="1"/>
</dbReference>
<dbReference type="CDD" id="cd07341">
    <property type="entry name" value="M56_BlaR1_MecR1_like"/>
    <property type="match status" value="1"/>
</dbReference>
<evidence type="ECO:0000256" key="5">
    <source>
        <dbReference type="ARBA" id="ARBA00022984"/>
    </source>
</evidence>
<evidence type="ECO:0000256" key="6">
    <source>
        <dbReference type="ARBA" id="ARBA00023316"/>
    </source>
</evidence>
<keyword evidence="4" id="KW-0133">Cell shape</keyword>
<gene>
    <name evidence="11" type="ORF">ACFOW7_16960</name>
</gene>
<evidence type="ECO:0000313" key="12">
    <source>
        <dbReference type="Proteomes" id="UP001595791"/>
    </source>
</evidence>
<dbReference type="RefSeq" id="WP_378166504.1">
    <property type="nucleotide sequence ID" value="NZ_JBHSBU010000001.1"/>
</dbReference>
<keyword evidence="12" id="KW-1185">Reference proteome</keyword>
<reference evidence="12" key="1">
    <citation type="journal article" date="2019" name="Int. J. Syst. Evol. Microbiol.">
        <title>The Global Catalogue of Microorganisms (GCM) 10K type strain sequencing project: providing services to taxonomists for standard genome sequencing and annotation.</title>
        <authorList>
            <consortium name="The Broad Institute Genomics Platform"/>
            <consortium name="The Broad Institute Genome Sequencing Center for Infectious Disease"/>
            <person name="Wu L."/>
            <person name="Ma J."/>
        </authorList>
    </citation>
    <scope>NUCLEOTIDE SEQUENCE [LARGE SCALE GENOMIC DNA]</scope>
    <source>
        <strain evidence="12">LMG 29894</strain>
    </source>
</reference>
<sequence length="559" mass="60355">MNAPWLEVLGWALLHSLWQGVLLGGAAALALRLLRRADGRTRYLLAYAALLACLLLPVVTALSRSVPVGATDEGLGTADWTSMLESGFPWLVGLWLSGFALMTLRLLGGLLWVERLRRAGEAWRDPQWRRRLDGLALRLGIKRPVGLRLVAELSGPVTVGWLRPVVLLPAALVARMPADLLEALLAHELAHIRRFDYLANLLQSVVEALLFHHPVVWWLSRQVRVEREQIADDLAALVLGEPRRLALALGELSRWEPPLAQAAQGGELLARIRRLLRPAPQPARRRFGPVLLGACALGMVIQAHGLIGESPTEPTSVPAHASVPRLPVLQNQTLRASHALVIDDQGRVLLQKDADRVVPIASLTKLMTAMVVLDARPDMAESIRIDASDVESGKRSASKVAVGTTLPRAQMLDLALGVSDNRAAKALARTYPGGPAAFAQAVQAKIAALGLTHTSIHEPTGLSPRNTSTATDLARLVQAASRYPAIAGTQAKSAVVARPGWDVLLSKTGFTREAGRCLTLRARSVRGDVTVVLLHADGAESRVRDAVEILSRLERTPAL</sequence>
<evidence type="ECO:0000256" key="1">
    <source>
        <dbReference type="ARBA" id="ARBA00007164"/>
    </source>
</evidence>
<proteinExistence type="inferred from homology"/>
<evidence type="ECO:0000256" key="2">
    <source>
        <dbReference type="ARBA" id="ARBA00022729"/>
    </source>
</evidence>
<dbReference type="Proteomes" id="UP001595791">
    <property type="component" value="Unassembled WGS sequence"/>
</dbReference>
<protein>
    <submittedName>
        <fullName evidence="11">M56 family metallopeptidase</fullName>
    </submittedName>
</protein>
<dbReference type="PANTHER" id="PTHR34978">
    <property type="entry name" value="POSSIBLE SENSOR-TRANSDUCER PROTEIN BLAR"/>
    <property type="match status" value="1"/>
</dbReference>
<comment type="similarity">
    <text evidence="1 7">Belongs to the peptidase S11 family.</text>
</comment>
<feature type="domain" description="Peptidase M56" evidence="10">
    <location>
        <begin position="90"/>
        <end position="233"/>
    </location>
</feature>